<dbReference type="Proteomes" id="UP000325081">
    <property type="component" value="Unassembled WGS sequence"/>
</dbReference>
<protein>
    <submittedName>
        <fullName evidence="1">Cysteine synthase A</fullName>
    </submittedName>
</protein>
<reference evidence="2" key="1">
    <citation type="journal article" date="2019" name="Curr. Biol.">
        <title>Genome Sequence of Striga asiatica Provides Insight into the Evolution of Plant Parasitism.</title>
        <authorList>
            <person name="Yoshida S."/>
            <person name="Kim S."/>
            <person name="Wafula E.K."/>
            <person name="Tanskanen J."/>
            <person name="Kim Y.M."/>
            <person name="Honaas L."/>
            <person name="Yang Z."/>
            <person name="Spallek T."/>
            <person name="Conn C.E."/>
            <person name="Ichihashi Y."/>
            <person name="Cheong K."/>
            <person name="Cui S."/>
            <person name="Der J.P."/>
            <person name="Gundlach H."/>
            <person name="Jiao Y."/>
            <person name="Hori C."/>
            <person name="Ishida J.K."/>
            <person name="Kasahara H."/>
            <person name="Kiba T."/>
            <person name="Kim M.S."/>
            <person name="Koo N."/>
            <person name="Laohavisit A."/>
            <person name="Lee Y.H."/>
            <person name="Lumba S."/>
            <person name="McCourt P."/>
            <person name="Mortimer J.C."/>
            <person name="Mutuku J.M."/>
            <person name="Nomura T."/>
            <person name="Sasaki-Sekimoto Y."/>
            <person name="Seto Y."/>
            <person name="Wang Y."/>
            <person name="Wakatake T."/>
            <person name="Sakakibara H."/>
            <person name="Demura T."/>
            <person name="Yamaguchi S."/>
            <person name="Yoneyama K."/>
            <person name="Manabe R.I."/>
            <person name="Nelson D.C."/>
            <person name="Schulman A.H."/>
            <person name="Timko M.P."/>
            <person name="dePamphilis C.W."/>
            <person name="Choi D."/>
            <person name="Shirasu K."/>
        </authorList>
    </citation>
    <scope>NUCLEOTIDE SEQUENCE [LARGE SCALE GENOMIC DNA]</scope>
    <source>
        <strain evidence="2">cv. UVA1</strain>
    </source>
</reference>
<gene>
    <name evidence="1" type="ORF">STAS_06706</name>
</gene>
<name>A0A5A7PE16_STRAF</name>
<organism evidence="1 2">
    <name type="scientific">Striga asiatica</name>
    <name type="common">Asiatic witchweed</name>
    <name type="synonym">Buchnera asiatica</name>
    <dbReference type="NCBI Taxonomy" id="4170"/>
    <lineage>
        <taxon>Eukaryota</taxon>
        <taxon>Viridiplantae</taxon>
        <taxon>Streptophyta</taxon>
        <taxon>Embryophyta</taxon>
        <taxon>Tracheophyta</taxon>
        <taxon>Spermatophyta</taxon>
        <taxon>Magnoliopsida</taxon>
        <taxon>eudicotyledons</taxon>
        <taxon>Gunneridae</taxon>
        <taxon>Pentapetalae</taxon>
        <taxon>asterids</taxon>
        <taxon>lamiids</taxon>
        <taxon>Lamiales</taxon>
        <taxon>Orobanchaceae</taxon>
        <taxon>Buchnereae</taxon>
        <taxon>Striga</taxon>
    </lineage>
</organism>
<dbReference type="AlphaFoldDB" id="A0A5A7PE16"/>
<accession>A0A5A7PE16</accession>
<evidence type="ECO:0000313" key="1">
    <source>
        <dbReference type="EMBL" id="GER30746.1"/>
    </source>
</evidence>
<comment type="caution">
    <text evidence="1">The sequence shown here is derived from an EMBL/GenBank/DDBJ whole genome shotgun (WGS) entry which is preliminary data.</text>
</comment>
<evidence type="ECO:0000313" key="2">
    <source>
        <dbReference type="Proteomes" id="UP000325081"/>
    </source>
</evidence>
<keyword evidence="2" id="KW-1185">Reference proteome</keyword>
<sequence length="107" mass="11848">MVVDTPSCAIELTESPKIEQEFMEESKQVVVFKPQSDVPPSNFMGIGESKVPKNIDPSDLDKLKVTPNSSLPSCILHSFLLCNSKPQFDFLFACRSIIKQATNKDGD</sequence>
<proteinExistence type="predicted"/>
<dbReference type="EMBL" id="BKCP01004394">
    <property type="protein sequence ID" value="GER30746.1"/>
    <property type="molecule type" value="Genomic_DNA"/>
</dbReference>